<proteinExistence type="predicted"/>
<name>A0A0B7G0X6_THACB</name>
<evidence type="ECO:0000313" key="1">
    <source>
        <dbReference type="EMBL" id="CEL62072.1"/>
    </source>
</evidence>
<dbReference type="STRING" id="1108050.A0A0B7G0X6"/>
<sequence length="282" mass="32079">MAVDTEELLELEIGVPTRDCSAVPSQQWFKLRAFLVLAFGDIPALSKLLGVKGHNAFAPCRTCQIHGVQGPNSNVYYVPITQPGGEDYWDMENLPMRTTELFDTHITEIEAASTKTAREKLARIYGVNSQCIFSTLRTINTAASFPYDFMHLMFENLVPNLIRHWTGTFKDLDQGAENYLLAHVWSTIGAETAAALKFIPSEFVGTIHDIDQDISLYKAEGYSFWILYLAPILLKNRLPPKHYQHLLDLCEIIELCLRYSIKPAQIDYLEDKIRNWVADYEA</sequence>
<gene>
    <name evidence="1" type="ORF">RSOLAG1IB_12492</name>
</gene>
<dbReference type="EMBL" id="LN679700">
    <property type="protein sequence ID" value="CEL62072.1"/>
    <property type="molecule type" value="Genomic_DNA"/>
</dbReference>
<reference evidence="1 2" key="1">
    <citation type="submission" date="2014-11" db="EMBL/GenBank/DDBJ databases">
        <authorList>
            <person name="Wibberg Daniel"/>
        </authorList>
    </citation>
    <scope>NUCLEOTIDE SEQUENCE [LARGE SCALE GENOMIC DNA]</scope>
    <source>
        <strain evidence="1">Rhizoctonia solani AG1-IB 7/3/14</strain>
    </source>
</reference>
<organism evidence="1 2">
    <name type="scientific">Thanatephorus cucumeris (strain AG1-IB / isolate 7/3/14)</name>
    <name type="common">Lettuce bottom rot fungus</name>
    <name type="synonym">Rhizoctonia solani</name>
    <dbReference type="NCBI Taxonomy" id="1108050"/>
    <lineage>
        <taxon>Eukaryota</taxon>
        <taxon>Fungi</taxon>
        <taxon>Dikarya</taxon>
        <taxon>Basidiomycota</taxon>
        <taxon>Agaricomycotina</taxon>
        <taxon>Agaricomycetes</taxon>
        <taxon>Cantharellales</taxon>
        <taxon>Ceratobasidiaceae</taxon>
        <taxon>Rhizoctonia</taxon>
        <taxon>Rhizoctonia solani AG-1</taxon>
    </lineage>
</organism>
<accession>A0A0B7G0X6</accession>
<dbReference type="AlphaFoldDB" id="A0A0B7G0X6"/>
<dbReference type="PANTHER" id="PTHR46579:SF1">
    <property type="entry name" value="F5_8 TYPE C DOMAIN-CONTAINING PROTEIN"/>
    <property type="match status" value="1"/>
</dbReference>
<dbReference type="OrthoDB" id="2404451at2759"/>
<evidence type="ECO:0000313" key="2">
    <source>
        <dbReference type="Proteomes" id="UP000059188"/>
    </source>
</evidence>
<dbReference type="Proteomes" id="UP000059188">
    <property type="component" value="Unassembled WGS sequence"/>
</dbReference>
<protein>
    <submittedName>
        <fullName evidence="1">Uncharacterized protein</fullName>
    </submittedName>
</protein>
<keyword evidence="2" id="KW-1185">Reference proteome</keyword>
<dbReference type="PANTHER" id="PTHR46579">
    <property type="entry name" value="F5/8 TYPE C DOMAIN-CONTAINING PROTEIN-RELATED"/>
    <property type="match status" value="1"/>
</dbReference>